<organism evidence="2 3">
    <name type="scientific">Marasmius oreades</name>
    <name type="common">fairy-ring Marasmius</name>
    <dbReference type="NCBI Taxonomy" id="181124"/>
    <lineage>
        <taxon>Eukaryota</taxon>
        <taxon>Fungi</taxon>
        <taxon>Dikarya</taxon>
        <taxon>Basidiomycota</taxon>
        <taxon>Agaricomycotina</taxon>
        <taxon>Agaricomycetes</taxon>
        <taxon>Agaricomycetidae</taxon>
        <taxon>Agaricales</taxon>
        <taxon>Marasmiineae</taxon>
        <taxon>Marasmiaceae</taxon>
        <taxon>Marasmius</taxon>
    </lineage>
</organism>
<accession>A0A9P7UPQ8</accession>
<evidence type="ECO:0000313" key="3">
    <source>
        <dbReference type="Proteomes" id="UP001049176"/>
    </source>
</evidence>
<reference evidence="2" key="1">
    <citation type="journal article" date="2021" name="Genome Biol. Evol.">
        <title>The assembled and annotated genome of the fairy-ring fungus Marasmius oreades.</title>
        <authorList>
            <person name="Hiltunen M."/>
            <person name="Ament-Velasquez S.L."/>
            <person name="Johannesson H."/>
        </authorList>
    </citation>
    <scope>NUCLEOTIDE SEQUENCE</scope>
    <source>
        <strain evidence="2">03SP1</strain>
    </source>
</reference>
<dbReference type="AlphaFoldDB" id="A0A9P7UPQ8"/>
<dbReference type="OrthoDB" id="3258262at2759"/>
<keyword evidence="3" id="KW-1185">Reference proteome</keyword>
<dbReference type="Gene3D" id="3.30.160.60">
    <property type="entry name" value="Classic Zinc Finger"/>
    <property type="match status" value="1"/>
</dbReference>
<name>A0A9P7UPQ8_9AGAR</name>
<dbReference type="EMBL" id="CM032187">
    <property type="protein sequence ID" value="KAG7089285.1"/>
    <property type="molecule type" value="Genomic_DNA"/>
</dbReference>
<protein>
    <recommendedName>
        <fullName evidence="4">C2H2-type domain-containing protein</fullName>
    </recommendedName>
</protein>
<feature type="compositionally biased region" description="Low complexity" evidence="1">
    <location>
        <begin position="79"/>
        <end position="100"/>
    </location>
</feature>
<proteinExistence type="predicted"/>
<comment type="caution">
    <text evidence="2">The sequence shown here is derived from an EMBL/GenBank/DDBJ whole genome shotgun (WGS) entry which is preliminary data.</text>
</comment>
<gene>
    <name evidence="2" type="ORF">E1B28_010983</name>
</gene>
<dbReference type="RefSeq" id="XP_043005755.1">
    <property type="nucleotide sequence ID" value="XM_043155971.1"/>
</dbReference>
<evidence type="ECO:0000256" key="1">
    <source>
        <dbReference type="SAM" id="MobiDB-lite"/>
    </source>
</evidence>
<evidence type="ECO:0000313" key="2">
    <source>
        <dbReference type="EMBL" id="KAG7089285.1"/>
    </source>
</evidence>
<dbReference type="KEGG" id="more:E1B28_010983"/>
<sequence length="234" mass="26332">MVSEMSFPTVFCDMDNLIRMQELTQEYEDDETSSFIFHAPRSINQEDGEQETLPRIVTPAQEIVNRYRAGIRCNTEEISSSPSSPSSSLRSSTSSETTACTEDDEEEPRTPESNCGLTVPKIRFRQSRFDALNEMRVEAVKEMKKSGVSEDHPLVCPRPDCRDTLSNLHALTLHLHLHDIDCKKSYECDKCSATFKTRRRRRAHSCGTVGSKSAPTSPLYATFGTILSKITSLN</sequence>
<evidence type="ECO:0008006" key="4">
    <source>
        <dbReference type="Google" id="ProtNLM"/>
    </source>
</evidence>
<feature type="region of interest" description="Disordered" evidence="1">
    <location>
        <begin position="75"/>
        <end position="117"/>
    </location>
</feature>
<dbReference type="Proteomes" id="UP001049176">
    <property type="component" value="Chromosome 7"/>
</dbReference>
<dbReference type="GeneID" id="66080058"/>